<evidence type="ECO:0000256" key="2">
    <source>
        <dbReference type="SAM" id="Phobius"/>
    </source>
</evidence>
<evidence type="ECO:0000313" key="4">
    <source>
        <dbReference type="Proteomes" id="UP000095143"/>
    </source>
</evidence>
<keyword evidence="2" id="KW-0472">Membrane</keyword>
<feature type="region of interest" description="Disordered" evidence="1">
    <location>
        <begin position="59"/>
        <end position="107"/>
    </location>
</feature>
<feature type="transmembrane region" description="Helical" evidence="2">
    <location>
        <begin position="17"/>
        <end position="40"/>
    </location>
</feature>
<protein>
    <submittedName>
        <fullName evidence="3">Uncharacterized protein</fullName>
    </submittedName>
</protein>
<keyword evidence="2" id="KW-1133">Transmembrane helix</keyword>
<dbReference type="EMBL" id="MDEN01000069">
    <property type="protein sequence ID" value="OCX11610.1"/>
    <property type="molecule type" value="Genomic_DNA"/>
</dbReference>
<organism evidence="3 4">
    <name type="scientific">Pseudomonas graminis</name>
    <dbReference type="NCBI Taxonomy" id="158627"/>
    <lineage>
        <taxon>Bacteria</taxon>
        <taxon>Pseudomonadati</taxon>
        <taxon>Pseudomonadota</taxon>
        <taxon>Gammaproteobacteria</taxon>
        <taxon>Pseudomonadales</taxon>
        <taxon>Pseudomonadaceae</taxon>
        <taxon>Pseudomonas</taxon>
    </lineage>
</organism>
<gene>
    <name evidence="3" type="ORF">BBI10_25905</name>
</gene>
<evidence type="ECO:0000313" key="3">
    <source>
        <dbReference type="EMBL" id="OCX11610.1"/>
    </source>
</evidence>
<dbReference type="Proteomes" id="UP000095143">
    <property type="component" value="Unassembled WGS sequence"/>
</dbReference>
<accession>A0A1C2DA27</accession>
<evidence type="ECO:0000256" key="1">
    <source>
        <dbReference type="SAM" id="MobiDB-lite"/>
    </source>
</evidence>
<sequence length="131" mass="14863">MYVNPRELSVTLRPLKLILSIAAGIWLGVLAVLLSLWLIYKLLPAEQTQALNNAAAQITAPPAARPKPETDNPMFDQYRQILRDSETRQTQEAEQAERQRSFNGPKCQFWMQQNQTAPSEKSRASVYQFCG</sequence>
<name>A0A1C2DA27_9PSED</name>
<dbReference type="RefSeq" id="WP_065993046.1">
    <property type="nucleotide sequence ID" value="NZ_MDEN01000069.1"/>
</dbReference>
<dbReference type="OrthoDB" id="7011026at2"/>
<reference evidence="3 4" key="1">
    <citation type="submission" date="2016-08" db="EMBL/GenBank/DDBJ databases">
        <title>Whole genome sequence of Pseudomonas graminis strain UASWS1507, a potential biological control agent for agriculture.</title>
        <authorList>
            <person name="Crovadore J."/>
            <person name="Calmin G."/>
            <person name="Chablais R."/>
            <person name="Cochard B."/>
            <person name="Lefort F."/>
        </authorList>
    </citation>
    <scope>NUCLEOTIDE SEQUENCE [LARGE SCALE GENOMIC DNA]</scope>
    <source>
        <strain evidence="3 4">UASWS1507</strain>
    </source>
</reference>
<comment type="caution">
    <text evidence="3">The sequence shown here is derived from an EMBL/GenBank/DDBJ whole genome shotgun (WGS) entry which is preliminary data.</text>
</comment>
<proteinExistence type="predicted"/>
<keyword evidence="2" id="KW-0812">Transmembrane</keyword>
<feature type="compositionally biased region" description="Basic and acidic residues" evidence="1">
    <location>
        <begin position="81"/>
        <end position="100"/>
    </location>
</feature>
<dbReference type="AlphaFoldDB" id="A0A1C2DA27"/>